<dbReference type="AlphaFoldDB" id="A0A919BIW8"/>
<gene>
    <name evidence="1" type="ORF">GCM10017161_22830</name>
</gene>
<keyword evidence="2" id="KW-1185">Reference proteome</keyword>
<reference evidence="1" key="1">
    <citation type="journal article" date="2014" name="Int. J. Syst. Evol. Microbiol.">
        <title>Complete genome sequence of Corynebacterium casei LMG S-19264T (=DSM 44701T), isolated from a smear-ripened cheese.</title>
        <authorList>
            <consortium name="US DOE Joint Genome Institute (JGI-PGF)"/>
            <person name="Walter F."/>
            <person name="Albersmeier A."/>
            <person name="Kalinowski J."/>
            <person name="Ruckert C."/>
        </authorList>
    </citation>
    <scope>NUCLEOTIDE SEQUENCE</scope>
    <source>
        <strain evidence="1">KCTC 42731</strain>
    </source>
</reference>
<name>A0A919BIW8_9GAMM</name>
<sequence>MRSHNDKIVIYRAVVDVVSKLLSTFDSVQSGRTPIEQAAQAFDLFNEQRMQTYGYLAMLAPQSAMDAHDDFIDHLMKISGNEVGYEWAEVRELAIKFINEVRIDIGIDKTPISYNGDM</sequence>
<dbReference type="EMBL" id="BNCK01000005">
    <property type="protein sequence ID" value="GHF94027.1"/>
    <property type="molecule type" value="Genomic_DNA"/>
</dbReference>
<dbReference type="Proteomes" id="UP000623842">
    <property type="component" value="Unassembled WGS sequence"/>
</dbReference>
<protein>
    <submittedName>
        <fullName evidence="1">Uncharacterized protein</fullName>
    </submittedName>
</protein>
<reference evidence="1" key="2">
    <citation type="submission" date="2020-09" db="EMBL/GenBank/DDBJ databases">
        <authorList>
            <person name="Sun Q."/>
            <person name="Kim S."/>
        </authorList>
    </citation>
    <scope>NUCLEOTIDE SEQUENCE</scope>
    <source>
        <strain evidence="1">KCTC 42731</strain>
    </source>
</reference>
<proteinExistence type="predicted"/>
<evidence type="ECO:0000313" key="2">
    <source>
        <dbReference type="Proteomes" id="UP000623842"/>
    </source>
</evidence>
<comment type="caution">
    <text evidence="1">The sequence shown here is derived from an EMBL/GenBank/DDBJ whole genome shotgun (WGS) entry which is preliminary data.</text>
</comment>
<dbReference type="RefSeq" id="WP_229854682.1">
    <property type="nucleotide sequence ID" value="NZ_BNCK01000005.1"/>
</dbReference>
<accession>A0A919BIW8</accession>
<organism evidence="1 2">
    <name type="scientific">Thalassotalea marina</name>
    <dbReference type="NCBI Taxonomy" id="1673741"/>
    <lineage>
        <taxon>Bacteria</taxon>
        <taxon>Pseudomonadati</taxon>
        <taxon>Pseudomonadota</taxon>
        <taxon>Gammaproteobacteria</taxon>
        <taxon>Alteromonadales</taxon>
        <taxon>Colwelliaceae</taxon>
        <taxon>Thalassotalea</taxon>
    </lineage>
</organism>
<evidence type="ECO:0000313" key="1">
    <source>
        <dbReference type="EMBL" id="GHF94027.1"/>
    </source>
</evidence>